<dbReference type="OrthoDB" id="439639at2759"/>
<gene>
    <name evidence="4" type="ORF">KP509_28G030000</name>
</gene>
<dbReference type="InterPro" id="IPR050441">
    <property type="entry name" value="RBM"/>
</dbReference>
<dbReference type="EMBL" id="CM035433">
    <property type="protein sequence ID" value="KAH7293541.1"/>
    <property type="molecule type" value="Genomic_DNA"/>
</dbReference>
<evidence type="ECO:0000256" key="1">
    <source>
        <dbReference type="PROSITE-ProRule" id="PRU00176"/>
    </source>
</evidence>
<feature type="region of interest" description="Disordered" evidence="2">
    <location>
        <begin position="97"/>
        <end position="132"/>
    </location>
</feature>
<dbReference type="EMBL" id="CM035433">
    <property type="protein sequence ID" value="KAH7293540.1"/>
    <property type="molecule type" value="Genomic_DNA"/>
</dbReference>
<accession>A0A8T2RDE7</accession>
<dbReference type="FunFam" id="3.30.70.330:FF:000442">
    <property type="entry name" value="Multiple RNA-binding domain-containing protein 1"/>
    <property type="match status" value="1"/>
</dbReference>
<dbReference type="SUPFAM" id="SSF54928">
    <property type="entry name" value="RNA-binding domain, RBD"/>
    <property type="match status" value="5"/>
</dbReference>
<evidence type="ECO:0000313" key="5">
    <source>
        <dbReference type="Proteomes" id="UP000825935"/>
    </source>
</evidence>
<feature type="domain" description="RRM" evidence="3">
    <location>
        <begin position="636"/>
        <end position="724"/>
    </location>
</feature>
<dbReference type="CDD" id="cd12320">
    <property type="entry name" value="RRM6_RBM19_RRM5_MRD1"/>
    <property type="match status" value="1"/>
</dbReference>
<dbReference type="InterPro" id="IPR012677">
    <property type="entry name" value="Nucleotide-bd_a/b_plait_sf"/>
</dbReference>
<dbReference type="InterPro" id="IPR035979">
    <property type="entry name" value="RBD_domain_sf"/>
</dbReference>
<dbReference type="Proteomes" id="UP000825935">
    <property type="component" value="Chromosome 28"/>
</dbReference>
<dbReference type="EMBL" id="CM035433">
    <property type="protein sequence ID" value="KAH7293542.1"/>
    <property type="molecule type" value="Genomic_DNA"/>
</dbReference>
<dbReference type="CDD" id="cd12565">
    <property type="entry name" value="RRM1_MRD1"/>
    <property type="match status" value="1"/>
</dbReference>
<reference evidence="4" key="1">
    <citation type="submission" date="2021-08" db="EMBL/GenBank/DDBJ databases">
        <title>WGS assembly of Ceratopteris richardii.</title>
        <authorList>
            <person name="Marchant D.B."/>
            <person name="Chen G."/>
            <person name="Jenkins J."/>
            <person name="Shu S."/>
            <person name="Leebens-Mack J."/>
            <person name="Grimwood J."/>
            <person name="Schmutz J."/>
            <person name="Soltis P."/>
            <person name="Soltis D."/>
            <person name="Chen Z.-H."/>
        </authorList>
    </citation>
    <scope>NUCLEOTIDE SEQUENCE</scope>
    <source>
        <strain evidence="4">Whitten #5841</strain>
        <tissue evidence="4">Leaf</tissue>
    </source>
</reference>
<dbReference type="OMA" id="FNNTCIQ"/>
<feature type="domain" description="RRM" evidence="3">
    <location>
        <begin position="742"/>
        <end position="819"/>
    </location>
</feature>
<protein>
    <recommendedName>
        <fullName evidence="3">RRM domain-containing protein</fullName>
    </recommendedName>
</protein>
<dbReference type="Pfam" id="PF00076">
    <property type="entry name" value="RRM_1"/>
    <property type="match status" value="5"/>
</dbReference>
<evidence type="ECO:0000259" key="3">
    <source>
        <dbReference type="PROSITE" id="PS50102"/>
    </source>
</evidence>
<dbReference type="InterPro" id="IPR000504">
    <property type="entry name" value="RRM_dom"/>
</dbReference>
<keyword evidence="1" id="KW-0694">RNA-binding</keyword>
<dbReference type="EMBL" id="CM035433">
    <property type="protein sequence ID" value="KAH7293544.1"/>
    <property type="molecule type" value="Genomic_DNA"/>
</dbReference>
<evidence type="ECO:0000313" key="4">
    <source>
        <dbReference type="EMBL" id="KAH7293543.1"/>
    </source>
</evidence>
<feature type="region of interest" description="Disordered" evidence="2">
    <location>
        <begin position="239"/>
        <end position="275"/>
    </location>
</feature>
<sequence>MSRLCVKGLPVYLSEDRLRDHFSACGEITDVKIIRTSDGRSRQFGFVGYRSEEEASAAVNYFNRTFIDTSRLTCEIARPVGDHISRPWSRYSKGSSAYEKSHEVSNDAKSSVPRNEHGGLSVKADGKNDENEPGFAEFLQAMQPRSKSKLWANDTLAADEQRAGMSLERSNSRKEMRSSTDNAQRKTKQFPSKDDIEELEVEVLHADHDTDSKIFPSESHNFDRDEVLSDFDYLKQRTKENWSDDDDNDEKENSVNSGSESSSESENGSSLHNDADDNEILKKKMDSAHVITKNNDNQSFDVEEVLGDQQESIVETGRLFVRNLSYATREEDLCELFSKYGELSDVHLVLDKDTKLSKGFAFVLYMLPECAVRARNSLDMKIFQGRLIHVLPARSPPTVPAEDLGNKAKPLGSNQFKQEKEAQRKAAEANGNTQAWNSLFMRSDTVAENIARKFGMSKSELLNPEAEDLAVRLALGETQIIAETKKALRDEGVNVEVLEDLASGKLENVKRSKHVILVKDLPYCTSHAELLAMFGKFGSIERIILPPTKTLALVIYLEPSEARAAMKGLAYRRFKYVPLYLEWAPENILGTSKGQTKNAIRDTPKIESNELKRAVLEQQLTMPTNIETDHDLSESRSVFIKNLSFTTSEASLKKHLQKNLKEGSVCSVTIKMKKKGDEGKEGKLLSRGYGFAEFDSSETAQRACKQLQGTILEGHALVLQLSHTKASEAVSTHVVENKENFTKLLVRNVAFEATKKDLQQLFSPFGQIKSLRLPKKYGGNHRGFAFVEFFTKQEAANAYKALASTHLYGRHLVIEKAKENESLEELRARVAMQYADENDQSIENGKPVKKRKKNLVDDGGIHFEKVAHA</sequence>
<feature type="domain" description="RRM" evidence="3">
    <location>
        <begin position="514"/>
        <end position="586"/>
    </location>
</feature>
<name>A0A8T2RDE7_CERRI</name>
<feature type="domain" description="RRM" evidence="3">
    <location>
        <begin position="2"/>
        <end position="79"/>
    </location>
</feature>
<dbReference type="SMART" id="SM00360">
    <property type="entry name" value="RRM"/>
    <property type="match status" value="5"/>
</dbReference>
<dbReference type="PANTHER" id="PTHR48034">
    <property type="entry name" value="TRANSFORMER-2 SEX-DETERMINING PROTEIN-RELATED"/>
    <property type="match status" value="1"/>
</dbReference>
<dbReference type="CDD" id="cd12317">
    <property type="entry name" value="RRM4_RBM19_RRM3_MRD1"/>
    <property type="match status" value="1"/>
</dbReference>
<dbReference type="PROSITE" id="PS50102">
    <property type="entry name" value="RRM"/>
    <property type="match status" value="5"/>
</dbReference>
<feature type="region of interest" description="Disordered" evidence="2">
    <location>
        <begin position="160"/>
        <end position="196"/>
    </location>
</feature>
<dbReference type="EMBL" id="CM035433">
    <property type="protein sequence ID" value="KAH7293546.1"/>
    <property type="molecule type" value="Genomic_DNA"/>
</dbReference>
<evidence type="ECO:0000256" key="2">
    <source>
        <dbReference type="SAM" id="MobiDB-lite"/>
    </source>
</evidence>
<dbReference type="Gene3D" id="3.30.70.330">
    <property type="match status" value="5"/>
</dbReference>
<feature type="domain" description="RRM" evidence="3">
    <location>
        <begin position="317"/>
        <end position="395"/>
    </location>
</feature>
<dbReference type="InterPro" id="IPR034423">
    <property type="entry name" value="RBM19_RRM5"/>
</dbReference>
<feature type="compositionally biased region" description="Low complexity" evidence="2">
    <location>
        <begin position="254"/>
        <end position="270"/>
    </location>
</feature>
<keyword evidence="5" id="KW-1185">Reference proteome</keyword>
<proteinExistence type="predicted"/>
<dbReference type="EMBL" id="CM035433">
    <property type="protein sequence ID" value="KAH7293545.1"/>
    <property type="molecule type" value="Genomic_DNA"/>
</dbReference>
<dbReference type="CDD" id="cd12318">
    <property type="entry name" value="RRM5_RBM19_like"/>
    <property type="match status" value="1"/>
</dbReference>
<dbReference type="EMBL" id="CM035433">
    <property type="protein sequence ID" value="KAH7293538.1"/>
    <property type="molecule type" value="Genomic_DNA"/>
</dbReference>
<dbReference type="EMBL" id="CM035433">
    <property type="protein sequence ID" value="KAH7293543.1"/>
    <property type="molecule type" value="Genomic_DNA"/>
</dbReference>
<organism evidence="4 5">
    <name type="scientific">Ceratopteris richardii</name>
    <name type="common">Triangle waterfern</name>
    <dbReference type="NCBI Taxonomy" id="49495"/>
    <lineage>
        <taxon>Eukaryota</taxon>
        <taxon>Viridiplantae</taxon>
        <taxon>Streptophyta</taxon>
        <taxon>Embryophyta</taxon>
        <taxon>Tracheophyta</taxon>
        <taxon>Polypodiopsida</taxon>
        <taxon>Polypodiidae</taxon>
        <taxon>Polypodiales</taxon>
        <taxon>Pteridineae</taxon>
        <taxon>Pteridaceae</taxon>
        <taxon>Parkerioideae</taxon>
        <taxon>Ceratopteris</taxon>
    </lineage>
</organism>
<dbReference type="GO" id="GO:0003723">
    <property type="term" value="F:RNA binding"/>
    <property type="evidence" value="ECO:0007669"/>
    <property type="project" value="UniProtKB-UniRule"/>
</dbReference>
<dbReference type="EMBL" id="CM035433">
    <property type="protein sequence ID" value="KAH7293539.1"/>
    <property type="molecule type" value="Genomic_DNA"/>
</dbReference>
<dbReference type="AlphaFoldDB" id="A0A8T2RDE7"/>
<comment type="caution">
    <text evidence="4">The sequence shown here is derived from an EMBL/GenBank/DDBJ whole genome shotgun (WGS) entry which is preliminary data.</text>
</comment>